<feature type="region of interest" description="Disordered" evidence="1">
    <location>
        <begin position="388"/>
        <end position="421"/>
    </location>
</feature>
<feature type="region of interest" description="Disordered" evidence="1">
    <location>
        <begin position="91"/>
        <end position="253"/>
    </location>
</feature>
<comment type="caution">
    <text evidence="2">The sequence shown here is derived from an EMBL/GenBank/DDBJ whole genome shotgun (WGS) entry which is preliminary data.</text>
</comment>
<dbReference type="EMBL" id="JACAZI010000039">
    <property type="protein sequence ID" value="KAF7326876.1"/>
    <property type="molecule type" value="Genomic_DNA"/>
</dbReference>
<accession>A0A8H6U1V6</accession>
<dbReference type="AlphaFoldDB" id="A0A8H6U1V6"/>
<keyword evidence="3" id="KW-1185">Reference proteome</keyword>
<feature type="compositionally biased region" description="Polar residues" evidence="1">
    <location>
        <begin position="188"/>
        <end position="198"/>
    </location>
</feature>
<feature type="compositionally biased region" description="Polar residues" evidence="1">
    <location>
        <begin position="20"/>
        <end position="30"/>
    </location>
</feature>
<dbReference type="Proteomes" id="UP000620124">
    <property type="component" value="Unassembled WGS sequence"/>
</dbReference>
<name>A0A8H6U1V6_9AGAR</name>
<organism evidence="2 3">
    <name type="scientific">Mycena venus</name>
    <dbReference type="NCBI Taxonomy" id="2733690"/>
    <lineage>
        <taxon>Eukaryota</taxon>
        <taxon>Fungi</taxon>
        <taxon>Dikarya</taxon>
        <taxon>Basidiomycota</taxon>
        <taxon>Agaricomycotina</taxon>
        <taxon>Agaricomycetes</taxon>
        <taxon>Agaricomycetidae</taxon>
        <taxon>Agaricales</taxon>
        <taxon>Marasmiineae</taxon>
        <taxon>Mycenaceae</taxon>
        <taxon>Mycena</taxon>
    </lineage>
</organism>
<feature type="compositionally biased region" description="Basic and acidic residues" evidence="1">
    <location>
        <begin position="411"/>
        <end position="421"/>
    </location>
</feature>
<evidence type="ECO:0000313" key="3">
    <source>
        <dbReference type="Proteomes" id="UP000620124"/>
    </source>
</evidence>
<feature type="compositionally biased region" description="Polar residues" evidence="1">
    <location>
        <begin position="102"/>
        <end position="112"/>
    </location>
</feature>
<gene>
    <name evidence="2" type="ORF">MVEN_02581500</name>
</gene>
<dbReference type="OrthoDB" id="2590867at2759"/>
<feature type="compositionally biased region" description="Polar residues" evidence="1">
    <location>
        <begin position="215"/>
        <end position="238"/>
    </location>
</feature>
<proteinExistence type="predicted"/>
<feature type="region of interest" description="Disordered" evidence="1">
    <location>
        <begin position="276"/>
        <end position="370"/>
    </location>
</feature>
<feature type="region of interest" description="Disordered" evidence="1">
    <location>
        <begin position="1"/>
        <end position="30"/>
    </location>
</feature>
<evidence type="ECO:0000313" key="2">
    <source>
        <dbReference type="EMBL" id="KAF7326876.1"/>
    </source>
</evidence>
<sequence>MNKDYSSPRRLTRPPPSTSNLSRNSSNVSWGTKIKGAIQVGHGLGDAIRGSLGASDIGPHAYTSSGEIAERGRHEIAQGLARIRGVTTQLPPAPVYDRRHSYPTQQYEQPTSMWGRRSSSAHHSQRRENPPTASSPFEKYYEHPYPAQQEQDSGFAGLGAGIDPARRKEGNDRIVPAFLVHPPPPPTASETPYASQTRYPAHSASPRMSLYQDPSMLQPSGIPSIQSSTGSTHDSIAPSQPPRIPAQSSSVGPYYEPINNAHLSMPSPIYPADFSSIDPPISDSAQSTGRRGFLTKTIRSTGKGKEKEHNKLRRGRIQSMFGRHSATRPSSPDHDVTEPVDLLDPSTRESHAPHQTRSAPATPPPHRHEAVLEHGGYEVLSYNAKDAYPHWPTEEERRAQLQAGRSRRRGARLEPVRSVRA</sequence>
<reference evidence="2" key="1">
    <citation type="submission" date="2020-05" db="EMBL/GenBank/DDBJ databases">
        <title>Mycena genomes resolve the evolution of fungal bioluminescence.</title>
        <authorList>
            <person name="Tsai I.J."/>
        </authorList>
    </citation>
    <scope>NUCLEOTIDE SEQUENCE</scope>
    <source>
        <strain evidence="2">CCC161011</strain>
    </source>
</reference>
<evidence type="ECO:0000256" key="1">
    <source>
        <dbReference type="SAM" id="MobiDB-lite"/>
    </source>
</evidence>
<protein>
    <submittedName>
        <fullName evidence="2">Uncharacterized protein</fullName>
    </submittedName>
</protein>